<evidence type="ECO:0000313" key="2">
    <source>
        <dbReference type="Proteomes" id="UP000499080"/>
    </source>
</evidence>
<name>A0A4Y2WL00_ARAVE</name>
<evidence type="ECO:0000313" key="1">
    <source>
        <dbReference type="EMBL" id="GBO37032.1"/>
    </source>
</evidence>
<organism evidence="1 2">
    <name type="scientific">Araneus ventricosus</name>
    <name type="common">Orbweaver spider</name>
    <name type="synonym">Epeira ventricosa</name>
    <dbReference type="NCBI Taxonomy" id="182803"/>
    <lineage>
        <taxon>Eukaryota</taxon>
        <taxon>Metazoa</taxon>
        <taxon>Ecdysozoa</taxon>
        <taxon>Arthropoda</taxon>
        <taxon>Chelicerata</taxon>
        <taxon>Arachnida</taxon>
        <taxon>Araneae</taxon>
        <taxon>Araneomorphae</taxon>
        <taxon>Entelegynae</taxon>
        <taxon>Araneoidea</taxon>
        <taxon>Araneidae</taxon>
        <taxon>Araneus</taxon>
    </lineage>
</organism>
<dbReference type="EMBL" id="BGPR01061362">
    <property type="protein sequence ID" value="GBO37032.1"/>
    <property type="molecule type" value="Genomic_DNA"/>
</dbReference>
<gene>
    <name evidence="1" type="ORF">AVEN_160851_1</name>
</gene>
<reference evidence="1 2" key="1">
    <citation type="journal article" date="2019" name="Sci. Rep.">
        <title>Orb-weaving spider Araneus ventricosus genome elucidates the spidroin gene catalogue.</title>
        <authorList>
            <person name="Kono N."/>
            <person name="Nakamura H."/>
            <person name="Ohtoshi R."/>
            <person name="Moran D.A.P."/>
            <person name="Shinohara A."/>
            <person name="Yoshida Y."/>
            <person name="Fujiwara M."/>
            <person name="Mori M."/>
            <person name="Tomita M."/>
            <person name="Arakawa K."/>
        </authorList>
    </citation>
    <scope>NUCLEOTIDE SEQUENCE [LARGE SCALE GENOMIC DNA]</scope>
</reference>
<protein>
    <submittedName>
        <fullName evidence="1">Uncharacterized protein</fullName>
    </submittedName>
</protein>
<feature type="non-terminal residue" evidence="1">
    <location>
        <position position="45"/>
    </location>
</feature>
<sequence>MFVLSLGGRTAEGYPIIIFPDTGAFWSLSDEDYRKLILYLTNVPT</sequence>
<keyword evidence="2" id="KW-1185">Reference proteome</keyword>
<dbReference type="Proteomes" id="UP000499080">
    <property type="component" value="Unassembled WGS sequence"/>
</dbReference>
<accession>A0A4Y2WL00</accession>
<dbReference type="AlphaFoldDB" id="A0A4Y2WL00"/>
<dbReference type="OrthoDB" id="10004999at2759"/>
<comment type="caution">
    <text evidence="1">The sequence shown here is derived from an EMBL/GenBank/DDBJ whole genome shotgun (WGS) entry which is preliminary data.</text>
</comment>
<proteinExistence type="predicted"/>